<dbReference type="PANTHER" id="PTHR48022:SF24">
    <property type="entry name" value="HEXOSE TRANSPORTER PROTEIN (AFU_ORTHOLOGUE AFUA_8G04480)"/>
    <property type="match status" value="1"/>
</dbReference>
<dbReference type="Gene3D" id="1.20.1250.20">
    <property type="entry name" value="MFS general substrate transporter like domains"/>
    <property type="match status" value="1"/>
</dbReference>
<dbReference type="Proteomes" id="UP000241587">
    <property type="component" value="Unassembled WGS sequence"/>
</dbReference>
<dbReference type="AlphaFoldDB" id="A0A2T4GQU1"/>
<evidence type="ECO:0008006" key="7">
    <source>
        <dbReference type="Google" id="ProtNLM"/>
    </source>
</evidence>
<gene>
    <name evidence="5" type="ORF">FCULG_00000153</name>
</gene>
<evidence type="ECO:0000256" key="4">
    <source>
        <dbReference type="ARBA" id="ARBA00023136"/>
    </source>
</evidence>
<reference evidence="5 6" key="1">
    <citation type="submission" date="2018-02" db="EMBL/GenBank/DDBJ databases">
        <title>Fusarium culmorum secondary metabolites in fungal-bacterial-plant interactions.</title>
        <authorList>
            <person name="Schmidt R."/>
        </authorList>
    </citation>
    <scope>NUCLEOTIDE SEQUENCE [LARGE SCALE GENOMIC DNA]</scope>
    <source>
        <strain evidence="5 6">PV</strain>
    </source>
</reference>
<evidence type="ECO:0000313" key="5">
    <source>
        <dbReference type="EMBL" id="PTD05926.1"/>
    </source>
</evidence>
<organism evidence="5 6">
    <name type="scientific">Fusarium culmorum</name>
    <dbReference type="NCBI Taxonomy" id="5516"/>
    <lineage>
        <taxon>Eukaryota</taxon>
        <taxon>Fungi</taxon>
        <taxon>Dikarya</taxon>
        <taxon>Ascomycota</taxon>
        <taxon>Pezizomycotina</taxon>
        <taxon>Sordariomycetes</taxon>
        <taxon>Hypocreomycetidae</taxon>
        <taxon>Hypocreales</taxon>
        <taxon>Nectriaceae</taxon>
        <taxon>Fusarium</taxon>
    </lineage>
</organism>
<protein>
    <recommendedName>
        <fullName evidence="7">Major facilitator superfamily (MFS) profile domain-containing protein</fullName>
    </recommendedName>
</protein>
<keyword evidence="3" id="KW-1133">Transmembrane helix</keyword>
<dbReference type="InterPro" id="IPR050360">
    <property type="entry name" value="MFS_Sugar_Transporters"/>
</dbReference>
<dbReference type="GO" id="GO:0005351">
    <property type="term" value="F:carbohydrate:proton symporter activity"/>
    <property type="evidence" value="ECO:0007669"/>
    <property type="project" value="TreeGrafter"/>
</dbReference>
<dbReference type="InterPro" id="IPR036259">
    <property type="entry name" value="MFS_trans_sf"/>
</dbReference>
<keyword evidence="6" id="KW-1185">Reference proteome</keyword>
<keyword evidence="2" id="KW-0812">Transmembrane</keyword>
<evidence type="ECO:0000256" key="2">
    <source>
        <dbReference type="ARBA" id="ARBA00022692"/>
    </source>
</evidence>
<dbReference type="OrthoDB" id="6612291at2759"/>
<dbReference type="InterPro" id="IPR005828">
    <property type="entry name" value="MFS_sugar_transport-like"/>
</dbReference>
<dbReference type="SUPFAM" id="SSF103473">
    <property type="entry name" value="MFS general substrate transporter"/>
    <property type="match status" value="1"/>
</dbReference>
<evidence type="ECO:0000313" key="6">
    <source>
        <dbReference type="Proteomes" id="UP000241587"/>
    </source>
</evidence>
<dbReference type="EMBL" id="PVEM01000012">
    <property type="protein sequence ID" value="PTD05926.1"/>
    <property type="molecule type" value="Genomic_DNA"/>
</dbReference>
<dbReference type="PANTHER" id="PTHR48022">
    <property type="entry name" value="PLASTIDIC GLUCOSE TRANSPORTER 4"/>
    <property type="match status" value="1"/>
</dbReference>
<dbReference type="Pfam" id="PF00083">
    <property type="entry name" value="Sugar_tr"/>
    <property type="match status" value="1"/>
</dbReference>
<accession>A0A2T4GQU1</accession>
<sequence>MHSQSADLESSGSAYKATSAYYYVGADIIRTPTRAELERRLGVSLWCPADQPRGMDRGFSGMDCNWAQFTCEFDGTMLDGMQSLPLWQEAFGNPTGANLGTLVNAINIAVLVSATFSSQICETFSRKKPITLGTFLILYDTGYLVAAWTTFSTFKMNSCWSWRLLSLLQGVPAILQLVLSIRVPESPRWLVYKDQRDEAMNVLSKHSCGDLLEIEATLEEEKKQKAIQRSEFIHTKGNRKRLIQ</sequence>
<evidence type="ECO:0000256" key="1">
    <source>
        <dbReference type="ARBA" id="ARBA00004141"/>
    </source>
</evidence>
<evidence type="ECO:0000256" key="3">
    <source>
        <dbReference type="ARBA" id="ARBA00022989"/>
    </source>
</evidence>
<dbReference type="GO" id="GO:0016020">
    <property type="term" value="C:membrane"/>
    <property type="evidence" value="ECO:0007669"/>
    <property type="project" value="UniProtKB-SubCell"/>
</dbReference>
<comment type="caution">
    <text evidence="5">The sequence shown here is derived from an EMBL/GenBank/DDBJ whole genome shotgun (WGS) entry which is preliminary data.</text>
</comment>
<keyword evidence="4" id="KW-0472">Membrane</keyword>
<name>A0A2T4GQU1_FUSCU</name>
<comment type="subcellular location">
    <subcellularLocation>
        <location evidence="1">Membrane</location>
        <topology evidence="1">Multi-pass membrane protein</topology>
    </subcellularLocation>
</comment>
<proteinExistence type="predicted"/>